<keyword evidence="2" id="KW-1185">Reference proteome</keyword>
<accession>A0A3N7EXF4</accession>
<organism evidence="1 2">
    <name type="scientific">Populus trichocarpa</name>
    <name type="common">Western balsam poplar</name>
    <name type="synonym">Populus balsamifera subsp. trichocarpa</name>
    <dbReference type="NCBI Taxonomy" id="3694"/>
    <lineage>
        <taxon>Eukaryota</taxon>
        <taxon>Viridiplantae</taxon>
        <taxon>Streptophyta</taxon>
        <taxon>Embryophyta</taxon>
        <taxon>Tracheophyta</taxon>
        <taxon>Spermatophyta</taxon>
        <taxon>Magnoliopsida</taxon>
        <taxon>eudicotyledons</taxon>
        <taxon>Gunneridae</taxon>
        <taxon>Pentapetalae</taxon>
        <taxon>rosids</taxon>
        <taxon>fabids</taxon>
        <taxon>Malpighiales</taxon>
        <taxon>Salicaceae</taxon>
        <taxon>Saliceae</taxon>
        <taxon>Populus</taxon>
    </lineage>
</organism>
<sequence>MQKINNILPTLSLLPFCLDSFIVDRKLLIISPIYLGDLGGGQIYSLRALSEIAARSRVPCHQRVLVGHFSRRKWKENVNRHEWQYHALTEQKSKQPLIKNQMAILNSAIYSPRMTTDIPLCILR</sequence>
<dbReference type="Proteomes" id="UP000006729">
    <property type="component" value="Chromosome 4"/>
</dbReference>
<protein>
    <submittedName>
        <fullName evidence="1">Uncharacterized protein</fullName>
    </submittedName>
</protein>
<dbReference type="InParanoid" id="A0A3N7EXF4"/>
<evidence type="ECO:0000313" key="1">
    <source>
        <dbReference type="EMBL" id="RQO89272.1"/>
    </source>
</evidence>
<dbReference type="AlphaFoldDB" id="A0A3N7EXF4"/>
<evidence type="ECO:0000313" key="2">
    <source>
        <dbReference type="Proteomes" id="UP000006729"/>
    </source>
</evidence>
<dbReference type="EMBL" id="CM009293">
    <property type="protein sequence ID" value="RQO89272.1"/>
    <property type="molecule type" value="Genomic_DNA"/>
</dbReference>
<reference evidence="1 2" key="1">
    <citation type="journal article" date="2006" name="Science">
        <title>The genome of black cottonwood, Populus trichocarpa (Torr. &amp; Gray).</title>
        <authorList>
            <person name="Tuskan G.A."/>
            <person name="Difazio S."/>
            <person name="Jansson S."/>
            <person name="Bohlmann J."/>
            <person name="Grigoriev I."/>
            <person name="Hellsten U."/>
            <person name="Putnam N."/>
            <person name="Ralph S."/>
            <person name="Rombauts S."/>
            <person name="Salamov A."/>
            <person name="Schein J."/>
            <person name="Sterck L."/>
            <person name="Aerts A."/>
            <person name="Bhalerao R.R."/>
            <person name="Bhalerao R.P."/>
            <person name="Blaudez D."/>
            <person name="Boerjan W."/>
            <person name="Brun A."/>
            <person name="Brunner A."/>
            <person name="Busov V."/>
            <person name="Campbell M."/>
            <person name="Carlson J."/>
            <person name="Chalot M."/>
            <person name="Chapman J."/>
            <person name="Chen G.L."/>
            <person name="Cooper D."/>
            <person name="Coutinho P.M."/>
            <person name="Couturier J."/>
            <person name="Covert S."/>
            <person name="Cronk Q."/>
            <person name="Cunningham R."/>
            <person name="Davis J."/>
            <person name="Degroeve S."/>
            <person name="Dejardin A."/>
            <person name="Depamphilis C."/>
            <person name="Detter J."/>
            <person name="Dirks B."/>
            <person name="Dubchak I."/>
            <person name="Duplessis S."/>
            <person name="Ehlting J."/>
            <person name="Ellis B."/>
            <person name="Gendler K."/>
            <person name="Goodstein D."/>
            <person name="Gribskov M."/>
            <person name="Grimwood J."/>
            <person name="Groover A."/>
            <person name="Gunter L."/>
            <person name="Hamberger B."/>
            <person name="Heinze B."/>
            <person name="Helariutta Y."/>
            <person name="Henrissat B."/>
            <person name="Holligan D."/>
            <person name="Holt R."/>
            <person name="Huang W."/>
            <person name="Islam-Faridi N."/>
            <person name="Jones S."/>
            <person name="Jones-Rhoades M."/>
            <person name="Jorgensen R."/>
            <person name="Joshi C."/>
            <person name="Kangasjarvi J."/>
            <person name="Karlsson J."/>
            <person name="Kelleher C."/>
            <person name="Kirkpatrick R."/>
            <person name="Kirst M."/>
            <person name="Kohler A."/>
            <person name="Kalluri U."/>
            <person name="Larimer F."/>
            <person name="Leebens-Mack J."/>
            <person name="Leple J.C."/>
            <person name="Locascio P."/>
            <person name="Lou Y."/>
            <person name="Lucas S."/>
            <person name="Martin F."/>
            <person name="Montanini B."/>
            <person name="Napoli C."/>
            <person name="Nelson D.R."/>
            <person name="Nelson C."/>
            <person name="Nieminen K."/>
            <person name="Nilsson O."/>
            <person name="Pereda V."/>
            <person name="Peter G."/>
            <person name="Philippe R."/>
            <person name="Pilate G."/>
            <person name="Poliakov A."/>
            <person name="Razumovskaya J."/>
            <person name="Richardson P."/>
            <person name="Rinaldi C."/>
            <person name="Ritland K."/>
            <person name="Rouze P."/>
            <person name="Ryaboy D."/>
            <person name="Schmutz J."/>
            <person name="Schrader J."/>
            <person name="Segerman B."/>
            <person name="Shin H."/>
            <person name="Siddiqui A."/>
            <person name="Sterky F."/>
            <person name="Terry A."/>
            <person name="Tsai C.J."/>
            <person name="Uberbacher E."/>
            <person name="Unneberg P."/>
            <person name="Vahala J."/>
            <person name="Wall K."/>
            <person name="Wessler S."/>
            <person name="Yang G."/>
            <person name="Yin T."/>
            <person name="Douglas C."/>
            <person name="Marra M."/>
            <person name="Sandberg G."/>
            <person name="Van de Peer Y."/>
            <person name="Rokhsar D."/>
        </authorList>
    </citation>
    <scope>NUCLEOTIDE SEQUENCE [LARGE SCALE GENOMIC DNA]</scope>
    <source>
        <strain evidence="2">cv. Nisqually</strain>
    </source>
</reference>
<proteinExistence type="predicted"/>
<name>A0A3N7EXF4_POPTR</name>
<gene>
    <name evidence="1" type="ORF">POPTR_004G128850</name>
</gene>